<evidence type="ECO:0000313" key="2">
    <source>
        <dbReference type="EMBL" id="ACU98241.1"/>
    </source>
</evidence>
<reference evidence="2 3" key="1">
    <citation type="journal article" date="2009" name="Stand. Genomic Sci.">
        <title>Complete genome sequence of Saccharomonospora viridis type strain (P101).</title>
        <authorList>
            <person name="Pati A."/>
            <person name="Sikorski J."/>
            <person name="Nolan M."/>
            <person name="Lapidus A."/>
            <person name="Copeland A."/>
            <person name="Glavina Del Rio T."/>
            <person name="Lucas S."/>
            <person name="Chen F."/>
            <person name="Tice H."/>
            <person name="Pitluck S."/>
            <person name="Cheng J.F."/>
            <person name="Chertkov O."/>
            <person name="Brettin T."/>
            <person name="Han C."/>
            <person name="Detter J.C."/>
            <person name="Kuske C."/>
            <person name="Bruce D."/>
            <person name="Goodwin L."/>
            <person name="Chain P."/>
            <person name="D'haeseleer P."/>
            <person name="Chen A."/>
            <person name="Palaniappan K."/>
            <person name="Ivanova N."/>
            <person name="Mavromatis K."/>
            <person name="Mikhailova N."/>
            <person name="Rohde M."/>
            <person name="Tindall B.J."/>
            <person name="Goker M."/>
            <person name="Bristow J."/>
            <person name="Eisen J.A."/>
            <person name="Markowitz V."/>
            <person name="Hugenholtz P."/>
            <person name="Kyrpides N.C."/>
            <person name="Klenk H.P."/>
        </authorList>
    </citation>
    <scope>NUCLEOTIDE SEQUENCE [LARGE SCALE GENOMIC DNA]</scope>
    <source>
        <strain evidence="3">ATCC 15386 / DSM 43017 / JCM 3036 / NBRC 12207 / P101</strain>
    </source>
</reference>
<organism evidence="2 3">
    <name type="scientific">Saccharomonospora viridis (strain ATCC 15386 / DSM 43017 / JCM 3036 / CCUG 5913 / NBRC 12207 / NCIMB 9602 / P101)</name>
    <name type="common">Thermoactinomyces viridis</name>
    <dbReference type="NCBI Taxonomy" id="471857"/>
    <lineage>
        <taxon>Bacteria</taxon>
        <taxon>Bacillati</taxon>
        <taxon>Actinomycetota</taxon>
        <taxon>Actinomycetes</taxon>
        <taxon>Pseudonocardiales</taxon>
        <taxon>Pseudonocardiaceae</taxon>
        <taxon>Saccharomonospora</taxon>
    </lineage>
</organism>
<sequence>MDHNGEQGDRKRHEWVRKRRLDEVFGEVLPDTTRDERRPGSTSALSEDWYRENRPPHYDR</sequence>
<evidence type="ECO:0000256" key="1">
    <source>
        <dbReference type="SAM" id="MobiDB-lite"/>
    </source>
</evidence>
<dbReference type="HOGENOM" id="CLU_202666_0_0_11"/>
<name>C7MZL2_SACVD</name>
<feature type="compositionally biased region" description="Basic and acidic residues" evidence="1">
    <location>
        <begin position="48"/>
        <end position="60"/>
    </location>
</feature>
<dbReference type="eggNOG" id="ENOG5033HAF">
    <property type="taxonomic scope" value="Bacteria"/>
</dbReference>
<gene>
    <name evidence="2" type="ordered locus">Svir_32710</name>
</gene>
<dbReference type="AlphaFoldDB" id="C7MZL2"/>
<dbReference type="RefSeq" id="WP_015787551.1">
    <property type="nucleotide sequence ID" value="NC_013159.1"/>
</dbReference>
<proteinExistence type="predicted"/>
<accession>C7MZL2</accession>
<protein>
    <submittedName>
        <fullName evidence="2">Uncharacterized protein</fullName>
    </submittedName>
</protein>
<keyword evidence="3" id="KW-1185">Reference proteome</keyword>
<evidence type="ECO:0000313" key="3">
    <source>
        <dbReference type="Proteomes" id="UP000000841"/>
    </source>
</evidence>
<feature type="region of interest" description="Disordered" evidence="1">
    <location>
        <begin position="29"/>
        <end position="60"/>
    </location>
</feature>
<dbReference type="EMBL" id="CP001683">
    <property type="protein sequence ID" value="ACU98241.1"/>
    <property type="molecule type" value="Genomic_DNA"/>
</dbReference>
<dbReference type="KEGG" id="svi:Svir_32710"/>
<dbReference type="Proteomes" id="UP000000841">
    <property type="component" value="Chromosome"/>
</dbReference>